<evidence type="ECO:0000256" key="2">
    <source>
        <dbReference type="ARBA" id="ARBA00022771"/>
    </source>
</evidence>
<dbReference type="Gene3D" id="6.10.140.2220">
    <property type="match status" value="1"/>
</dbReference>
<keyword evidence="3" id="KW-0862">Zinc</keyword>
<organism evidence="6 7">
    <name type="scientific">Venustampulla echinocandica</name>
    <dbReference type="NCBI Taxonomy" id="2656787"/>
    <lineage>
        <taxon>Eukaryota</taxon>
        <taxon>Fungi</taxon>
        <taxon>Dikarya</taxon>
        <taxon>Ascomycota</taxon>
        <taxon>Pezizomycotina</taxon>
        <taxon>Leotiomycetes</taxon>
        <taxon>Helotiales</taxon>
        <taxon>Pleuroascaceae</taxon>
        <taxon>Venustampulla</taxon>
    </lineage>
</organism>
<dbReference type="RefSeq" id="XP_031865818.1">
    <property type="nucleotide sequence ID" value="XM_032017911.1"/>
</dbReference>
<evidence type="ECO:0000256" key="3">
    <source>
        <dbReference type="ARBA" id="ARBA00022833"/>
    </source>
</evidence>
<dbReference type="EMBL" id="NPIC01000011">
    <property type="protein sequence ID" value="RDL31886.1"/>
    <property type="molecule type" value="Genomic_DNA"/>
</dbReference>
<dbReference type="GeneID" id="43602137"/>
<evidence type="ECO:0000313" key="7">
    <source>
        <dbReference type="Proteomes" id="UP000254866"/>
    </source>
</evidence>
<sequence>MSTIVPADPPDRSSHSNGLIGRFLDLHLSLKPPIELYPATDQPHRDGDRNNTIFLPSYRPALRTTVPVKYYVKVGKFFAEDSYLVTFRFTEHENASIHAARSDEAANNVRFEAKKQYAFLVLADHRRQMLWDRDWECAICKQPAVTLHMLVILSDQNLNPRAPSVLCNAAPICSREAVSACREAAGVMLKKKVKVDYSPVIGEEADWYCENCGTGKDIKFCGLCGSVGYCSKECQRAGWAEHRIFCKGYVPNDKNQLAEEGLVKEDTTEEIEEIERADRIQKLERIEDLIRETYPFSVVINITKDEDKGGDATMLLF</sequence>
<keyword evidence="7" id="KW-1185">Reference proteome</keyword>
<dbReference type="Pfam" id="PF01753">
    <property type="entry name" value="zf-MYND"/>
    <property type="match status" value="1"/>
</dbReference>
<dbReference type="InterPro" id="IPR002893">
    <property type="entry name" value="Znf_MYND"/>
</dbReference>
<keyword evidence="2 4" id="KW-0863">Zinc-finger</keyword>
<accession>A0A370TCD2</accession>
<proteinExistence type="predicted"/>
<dbReference type="PROSITE" id="PS01360">
    <property type="entry name" value="ZF_MYND_1"/>
    <property type="match status" value="1"/>
</dbReference>
<gene>
    <name evidence="6" type="ORF">BP5553_09288</name>
</gene>
<evidence type="ECO:0000313" key="6">
    <source>
        <dbReference type="EMBL" id="RDL31886.1"/>
    </source>
</evidence>
<dbReference type="STRING" id="2656787.A0A370TCD2"/>
<dbReference type="GO" id="GO:0008270">
    <property type="term" value="F:zinc ion binding"/>
    <property type="evidence" value="ECO:0007669"/>
    <property type="project" value="UniProtKB-KW"/>
</dbReference>
<reference evidence="6 7" key="1">
    <citation type="journal article" date="2018" name="IMA Fungus">
        <title>IMA Genome-F 9: Draft genome sequence of Annulohypoxylon stygium, Aspergillus mulundensis, Berkeleyomyces basicola (syn. Thielaviopsis basicola), Ceratocystis smalleyi, two Cercospora beticola strains, Coleophoma cylindrospora, Fusarium fracticaudum, Phialophora cf. hyalina, and Morchella septimelata.</title>
        <authorList>
            <person name="Wingfield B.D."/>
            <person name="Bills G.F."/>
            <person name="Dong Y."/>
            <person name="Huang W."/>
            <person name="Nel W.J."/>
            <person name="Swalarsk-Parry B.S."/>
            <person name="Vaghefi N."/>
            <person name="Wilken P.M."/>
            <person name="An Z."/>
            <person name="de Beer Z.W."/>
            <person name="De Vos L."/>
            <person name="Chen L."/>
            <person name="Duong T.A."/>
            <person name="Gao Y."/>
            <person name="Hammerbacher A."/>
            <person name="Kikkert J.R."/>
            <person name="Li Y."/>
            <person name="Li H."/>
            <person name="Li K."/>
            <person name="Li Q."/>
            <person name="Liu X."/>
            <person name="Ma X."/>
            <person name="Naidoo K."/>
            <person name="Pethybridge S.J."/>
            <person name="Sun J."/>
            <person name="Steenkamp E.T."/>
            <person name="van der Nest M.A."/>
            <person name="van Wyk S."/>
            <person name="Wingfield M.J."/>
            <person name="Xiong C."/>
            <person name="Yue Q."/>
            <person name="Zhang X."/>
        </authorList>
    </citation>
    <scope>NUCLEOTIDE SEQUENCE [LARGE SCALE GENOMIC DNA]</scope>
    <source>
        <strain evidence="6 7">BP 5553</strain>
    </source>
</reference>
<dbReference type="SUPFAM" id="SSF144232">
    <property type="entry name" value="HIT/MYND zinc finger-like"/>
    <property type="match status" value="1"/>
</dbReference>
<dbReference type="PROSITE" id="PS50865">
    <property type="entry name" value="ZF_MYND_2"/>
    <property type="match status" value="1"/>
</dbReference>
<protein>
    <recommendedName>
        <fullName evidence="5">MYND-type domain-containing protein</fullName>
    </recommendedName>
</protein>
<dbReference type="OrthoDB" id="432970at2759"/>
<dbReference type="AlphaFoldDB" id="A0A370TCD2"/>
<evidence type="ECO:0000259" key="5">
    <source>
        <dbReference type="PROSITE" id="PS50865"/>
    </source>
</evidence>
<comment type="caution">
    <text evidence="6">The sequence shown here is derived from an EMBL/GenBank/DDBJ whole genome shotgun (WGS) entry which is preliminary data.</text>
</comment>
<name>A0A370TCD2_9HELO</name>
<feature type="domain" description="MYND-type" evidence="5">
    <location>
        <begin position="209"/>
        <end position="246"/>
    </location>
</feature>
<evidence type="ECO:0000256" key="4">
    <source>
        <dbReference type="PROSITE-ProRule" id="PRU00134"/>
    </source>
</evidence>
<keyword evidence="1" id="KW-0479">Metal-binding</keyword>
<dbReference type="Proteomes" id="UP000254866">
    <property type="component" value="Unassembled WGS sequence"/>
</dbReference>
<evidence type="ECO:0000256" key="1">
    <source>
        <dbReference type="ARBA" id="ARBA00022723"/>
    </source>
</evidence>